<proteinExistence type="predicted"/>
<evidence type="ECO:0000313" key="3">
    <source>
        <dbReference type="Proteomes" id="UP000703822"/>
    </source>
</evidence>
<feature type="transmembrane region" description="Helical" evidence="1">
    <location>
        <begin position="226"/>
        <end position="252"/>
    </location>
</feature>
<reference evidence="2" key="1">
    <citation type="submission" date="2021-05" db="EMBL/GenBank/DDBJ databases">
        <title>Infant gut strain persistence is associated with maternal origin, phylogeny, and functional potential including surface adhesion and iron acquisition.</title>
        <authorList>
            <person name="Lou Y.C."/>
        </authorList>
    </citation>
    <scope>NUCLEOTIDE SEQUENCE</scope>
    <source>
        <strain evidence="2">L3_122_031G1_dasL3_122_031G1_maxbin2.maxbin.025s ta_sub</strain>
    </source>
</reference>
<feature type="transmembrane region" description="Helical" evidence="1">
    <location>
        <begin position="133"/>
        <end position="151"/>
    </location>
</feature>
<dbReference type="PANTHER" id="PTHR38454">
    <property type="entry name" value="INTEGRAL MEMBRANE PROTEIN-RELATED"/>
    <property type="match status" value="1"/>
</dbReference>
<dbReference type="Proteomes" id="UP000703822">
    <property type="component" value="Unassembled WGS sequence"/>
</dbReference>
<protein>
    <submittedName>
        <fullName evidence="2">YfhO family protein</fullName>
    </submittedName>
</protein>
<keyword evidence="1" id="KW-0812">Transmembrane</keyword>
<feature type="transmembrane region" description="Helical" evidence="1">
    <location>
        <begin position="157"/>
        <end position="178"/>
    </location>
</feature>
<feature type="transmembrane region" description="Helical" evidence="1">
    <location>
        <begin position="12"/>
        <end position="30"/>
    </location>
</feature>
<name>A0A943M4R9_STRVE</name>
<feature type="non-terminal residue" evidence="2">
    <location>
        <position position="292"/>
    </location>
</feature>
<keyword evidence="1" id="KW-1133">Transmembrane helix</keyword>
<dbReference type="AlphaFoldDB" id="A0A943M4R9"/>
<evidence type="ECO:0000256" key="1">
    <source>
        <dbReference type="SAM" id="Phobius"/>
    </source>
</evidence>
<organism evidence="2 3">
    <name type="scientific">Streptococcus vestibularis</name>
    <dbReference type="NCBI Taxonomy" id="1343"/>
    <lineage>
        <taxon>Bacteria</taxon>
        <taxon>Bacillati</taxon>
        <taxon>Bacillota</taxon>
        <taxon>Bacilli</taxon>
        <taxon>Lactobacillales</taxon>
        <taxon>Streptococcaceae</taxon>
        <taxon>Streptococcus</taxon>
    </lineage>
</organism>
<accession>A0A943M4R9</accession>
<feature type="transmembrane region" description="Helical" evidence="1">
    <location>
        <begin position="67"/>
        <end position="87"/>
    </location>
</feature>
<dbReference type="EMBL" id="JAHAGS010000371">
    <property type="protein sequence ID" value="MBS6098714.1"/>
    <property type="molecule type" value="Genomic_DNA"/>
</dbReference>
<dbReference type="InterPro" id="IPR018580">
    <property type="entry name" value="Uncharacterised_YfhO"/>
</dbReference>
<evidence type="ECO:0000313" key="2">
    <source>
        <dbReference type="EMBL" id="MBS6098714.1"/>
    </source>
</evidence>
<feature type="transmembrane region" description="Helical" evidence="1">
    <location>
        <begin position="107"/>
        <end position="126"/>
    </location>
</feature>
<dbReference type="Pfam" id="PF09586">
    <property type="entry name" value="YfhO"/>
    <property type="match status" value="1"/>
</dbReference>
<gene>
    <name evidence="2" type="ORF">KH901_09845</name>
</gene>
<comment type="caution">
    <text evidence="2">The sequence shown here is derived from an EMBL/GenBank/DDBJ whole genome shotgun (WGS) entry which is preliminary data.</text>
</comment>
<sequence length="292" mass="33224">MTNKKYHTTLLFYLAAFFLPVLIMIGVLYCQKIYPGSERTILTSDGFHQYVIFATGLRNILHGDGSLFYTFTSGLGLNFYALTSYYLGSFLSPLYYFFTVNQMADAFYYITLLKFGLIGLSGAFSFKRIFTKVSRSFILCLSTGFSLMSFATSQLEINTWLDAFILAPLIILGLHLLLRFNRRGLYFFSLTCLFIQNYYFGYMMAIFLTLYTIVQLITIKGWKSKILHFIDFGIISILAGLSSAVMLLPTLLDLTTHGEKFTGASSLLTESTYYFDFFAKNLVGVYDTTKFG</sequence>
<dbReference type="PANTHER" id="PTHR38454:SF1">
    <property type="entry name" value="INTEGRAL MEMBRANE PROTEIN"/>
    <property type="match status" value="1"/>
</dbReference>
<feature type="transmembrane region" description="Helical" evidence="1">
    <location>
        <begin position="185"/>
        <end position="214"/>
    </location>
</feature>
<keyword evidence="1" id="KW-0472">Membrane</keyword>